<accession>A0ABQ4J494</accession>
<dbReference type="Proteomes" id="UP000653076">
    <property type="component" value="Unassembled WGS sequence"/>
</dbReference>
<organism evidence="1 2">
    <name type="scientific">Micromonospora qiuiae</name>
    <dbReference type="NCBI Taxonomy" id="502268"/>
    <lineage>
        <taxon>Bacteria</taxon>
        <taxon>Bacillati</taxon>
        <taxon>Actinomycetota</taxon>
        <taxon>Actinomycetes</taxon>
        <taxon>Micromonosporales</taxon>
        <taxon>Micromonosporaceae</taxon>
        <taxon>Micromonospora</taxon>
    </lineage>
</organism>
<keyword evidence="2" id="KW-1185">Reference proteome</keyword>
<evidence type="ECO:0000313" key="1">
    <source>
        <dbReference type="EMBL" id="GIJ24983.1"/>
    </source>
</evidence>
<protein>
    <submittedName>
        <fullName evidence="1">Uncharacterized protein</fullName>
    </submittedName>
</protein>
<comment type="caution">
    <text evidence="1">The sequence shown here is derived from an EMBL/GenBank/DDBJ whole genome shotgun (WGS) entry which is preliminary data.</text>
</comment>
<reference evidence="1 2" key="1">
    <citation type="submission" date="2021-01" db="EMBL/GenBank/DDBJ databases">
        <title>Whole genome shotgun sequence of Verrucosispora qiuiae NBRC 106684.</title>
        <authorList>
            <person name="Komaki H."/>
            <person name="Tamura T."/>
        </authorList>
    </citation>
    <scope>NUCLEOTIDE SEQUENCE [LARGE SCALE GENOMIC DNA]</scope>
    <source>
        <strain evidence="1 2">NBRC 106684</strain>
    </source>
</reference>
<evidence type="ECO:0000313" key="2">
    <source>
        <dbReference type="Proteomes" id="UP000653076"/>
    </source>
</evidence>
<dbReference type="EMBL" id="BOPC01000002">
    <property type="protein sequence ID" value="GIJ24983.1"/>
    <property type="molecule type" value="Genomic_DNA"/>
</dbReference>
<proteinExistence type="predicted"/>
<sequence>MAAFRDAEQAFEVLSDRAALERLFSSIEAERIEDVIAALEIYEEDYPGEAVPIATIVLLNLMPTLPARPRGMLDMDARMVVGRVILRLLRQIPSPDDVARIVKEVLPEITTLSSRFQLISIVGHVENAGHKLVAPEIASEMEGEFAAAARGDLPADISDEWDLLTTLYWAYQKWGAQPSTVDLKLGGHVHAQILRTAQTEARSTTGSSHAIWREKRLPWNTLIKLYGDEETLRQAIESARSFAMEDGRFAESINLADKYVQGWRPDFKN</sequence>
<name>A0ABQ4J494_9ACTN</name>
<gene>
    <name evidence="1" type="ORF">Vqi01_01450</name>
</gene>